<evidence type="ECO:0000313" key="2">
    <source>
        <dbReference type="EMBL" id="KNC85504.1"/>
    </source>
</evidence>
<dbReference type="AlphaFoldDB" id="A0A0L0G9B0"/>
<feature type="compositionally biased region" description="Basic and acidic residues" evidence="1">
    <location>
        <begin position="421"/>
        <end position="433"/>
    </location>
</feature>
<reference evidence="2 3" key="1">
    <citation type="submission" date="2011-02" db="EMBL/GenBank/DDBJ databases">
        <title>The Genome Sequence of Sphaeroforma arctica JP610.</title>
        <authorList>
            <consortium name="The Broad Institute Genome Sequencing Platform"/>
            <person name="Russ C."/>
            <person name="Cuomo C."/>
            <person name="Young S.K."/>
            <person name="Zeng Q."/>
            <person name="Gargeya S."/>
            <person name="Alvarado L."/>
            <person name="Berlin A."/>
            <person name="Chapman S.B."/>
            <person name="Chen Z."/>
            <person name="Freedman E."/>
            <person name="Gellesch M."/>
            <person name="Goldberg J."/>
            <person name="Griggs A."/>
            <person name="Gujja S."/>
            <person name="Heilman E."/>
            <person name="Heiman D."/>
            <person name="Howarth C."/>
            <person name="Mehta T."/>
            <person name="Neiman D."/>
            <person name="Pearson M."/>
            <person name="Roberts A."/>
            <person name="Saif S."/>
            <person name="Shea T."/>
            <person name="Shenoy N."/>
            <person name="Sisk P."/>
            <person name="Stolte C."/>
            <person name="Sykes S."/>
            <person name="White J."/>
            <person name="Yandava C."/>
            <person name="Burger G."/>
            <person name="Gray M.W."/>
            <person name="Holland P.W.H."/>
            <person name="King N."/>
            <person name="Lang F.B.F."/>
            <person name="Roger A.J."/>
            <person name="Ruiz-Trillo I."/>
            <person name="Haas B."/>
            <person name="Nusbaum C."/>
            <person name="Birren B."/>
        </authorList>
    </citation>
    <scope>NUCLEOTIDE SEQUENCE [LARGE SCALE GENOMIC DNA]</scope>
    <source>
        <strain evidence="2 3">JP610</strain>
    </source>
</reference>
<dbReference type="RefSeq" id="XP_014159406.1">
    <property type="nucleotide sequence ID" value="XM_014303931.1"/>
</dbReference>
<feature type="region of interest" description="Disordered" evidence="1">
    <location>
        <begin position="375"/>
        <end position="472"/>
    </location>
</feature>
<proteinExistence type="predicted"/>
<feature type="region of interest" description="Disordered" evidence="1">
    <location>
        <begin position="229"/>
        <end position="250"/>
    </location>
</feature>
<feature type="compositionally biased region" description="Acidic residues" evidence="1">
    <location>
        <begin position="449"/>
        <end position="458"/>
    </location>
</feature>
<keyword evidence="3" id="KW-1185">Reference proteome</keyword>
<organism evidence="2 3">
    <name type="scientific">Sphaeroforma arctica JP610</name>
    <dbReference type="NCBI Taxonomy" id="667725"/>
    <lineage>
        <taxon>Eukaryota</taxon>
        <taxon>Ichthyosporea</taxon>
        <taxon>Ichthyophonida</taxon>
        <taxon>Sphaeroforma</taxon>
    </lineage>
</organism>
<dbReference type="EMBL" id="KQ241698">
    <property type="protein sequence ID" value="KNC85504.1"/>
    <property type="molecule type" value="Genomic_DNA"/>
</dbReference>
<feature type="region of interest" description="Disordered" evidence="1">
    <location>
        <begin position="174"/>
        <end position="195"/>
    </location>
</feature>
<accession>A0A0L0G9B0</accession>
<dbReference type="InterPro" id="IPR011990">
    <property type="entry name" value="TPR-like_helical_dom_sf"/>
</dbReference>
<evidence type="ECO:0000256" key="1">
    <source>
        <dbReference type="SAM" id="MobiDB-lite"/>
    </source>
</evidence>
<gene>
    <name evidence="2" type="ORF">SARC_02306</name>
</gene>
<sequence length="765" mass="83783">MSSIVCVRDLLMCMQQAGQMYEMQGAFREAEYYYKDALNIARAHGLKGVATQLLLRRADIASRRNEYQTTSDMLAEATLLLGQPHQNLKIEIPTGQALASQIHSGKYEGVAVEANTPSKFGTISLIPSREDLMDTDEDLAQVGSSTTTPIKGGLEPKRCLAGELVDITNTHTFTHRRSSTHTRTSPKGTLPQNVIYDTPSTLTCTASSLTKDGAGDNPALPQMETGQSPVLAQKGAQDSPEPIGNGLEDPPVALPWPVMRTRVDTSLGMAAVYMSCGDMVLKRDNNFQESLRLYRLALKCLTDVREARVGIAVATLQTKLNQARRPPVHAPQQDAQPTYEAHVQVTLELGTHAMHTHDSAEASDRRQMDVGGITQRTHTHTPGEVLVHSTRPRKRVKRSGPGATVNRCGMYSSDSGTRESLNLKKDQSDDRGMTDVQSDCSELCSSQSDDGEGGESESECSQSQRQRVPTPANVLRREDKARVLVRIAWVRFLRVSSGGRRERERCSVCVCTCACTCACAGVWESGCGRVRQTKCGYAPAQRRTQSLHSSIDADGEAHTHTHIHAEAHKQTGTDVAINEQGNTGVGVHNQPTSDTHGHTRVRAHMPAPADSGEEGVCLHRRMSDIVNILRHNVYHIRPGIARTESLYRLGAVMCWAGNAGIPLVDSGLSINSADVLLAEAKGYLKTALNACGSLPAPFLQRRICLKLLQLTNESDAYSRFYYHNRSLAVTFLHQMGHRNHSHSAEVEALDMTCDFGNMSALEWYE</sequence>
<evidence type="ECO:0000313" key="3">
    <source>
        <dbReference type="Proteomes" id="UP000054560"/>
    </source>
</evidence>
<name>A0A0L0G9B0_9EUKA</name>
<dbReference type="Proteomes" id="UP000054560">
    <property type="component" value="Unassembled WGS sequence"/>
</dbReference>
<dbReference type="SUPFAM" id="SSF48452">
    <property type="entry name" value="TPR-like"/>
    <property type="match status" value="1"/>
</dbReference>
<dbReference type="GeneID" id="25902810"/>
<protein>
    <submittedName>
        <fullName evidence="2">Uncharacterized protein</fullName>
    </submittedName>
</protein>